<reference evidence="1 2" key="1">
    <citation type="submission" date="2023-04" db="EMBL/GenBank/DDBJ databases">
        <title>Genomic diversity of scab-causing Streptomyces spp. in the province of Quebec, Canada.</title>
        <authorList>
            <person name="Biessy A."/>
            <person name="Cadieux M."/>
            <person name="Ciotola M."/>
            <person name="Filion M."/>
        </authorList>
    </citation>
    <scope>NUCLEOTIDE SEQUENCE [LARGE SCALE GENOMIC DNA]</scope>
    <source>
        <strain evidence="1 2">B21-103</strain>
    </source>
</reference>
<sequence length="47" mass="4975">MTTTDTIAGRLIRDYANEPVRLSVTARSKGSEGTVPLEVPVTIEAAS</sequence>
<evidence type="ECO:0000313" key="2">
    <source>
        <dbReference type="Proteomes" id="UP001382181"/>
    </source>
</evidence>
<keyword evidence="2" id="KW-1185">Reference proteome</keyword>
<name>A0ABU7ZVR4_9ACTN</name>
<protein>
    <submittedName>
        <fullName evidence="1">Uncharacterized protein</fullName>
    </submittedName>
</protein>
<gene>
    <name evidence="1" type="ORF">QBA37_00525</name>
</gene>
<comment type="caution">
    <text evidence="1">The sequence shown here is derived from an EMBL/GenBank/DDBJ whole genome shotgun (WGS) entry which is preliminary data.</text>
</comment>
<accession>A0ABU7ZVR4</accession>
<dbReference type="Proteomes" id="UP001382181">
    <property type="component" value="Unassembled WGS sequence"/>
</dbReference>
<dbReference type="EMBL" id="JARUMK010000001">
    <property type="protein sequence ID" value="MEH0557763.1"/>
    <property type="molecule type" value="Genomic_DNA"/>
</dbReference>
<organism evidence="1 2">
    <name type="scientific">Streptomyces silvae</name>
    <dbReference type="NCBI Taxonomy" id="2803812"/>
    <lineage>
        <taxon>Bacteria</taxon>
        <taxon>Bacillati</taxon>
        <taxon>Actinomycetota</taxon>
        <taxon>Actinomycetes</taxon>
        <taxon>Kitasatosporales</taxon>
        <taxon>Streptomycetaceae</taxon>
        <taxon>Streptomyces</taxon>
    </lineage>
</organism>
<evidence type="ECO:0000313" key="1">
    <source>
        <dbReference type="EMBL" id="MEH0557763.1"/>
    </source>
</evidence>
<proteinExistence type="predicted"/>
<dbReference type="RefSeq" id="WP_319226482.1">
    <property type="nucleotide sequence ID" value="NZ_JARUMK010000001.1"/>
</dbReference>